<keyword evidence="4 8" id="KW-1133">Transmembrane helix</keyword>
<sequence>MLTILPKTVISSISQSFSKLKDGNSSTTNENNTDQERNRQEESIIKLFNSISDGSSKASIEMSNMFCFIFIVVLSCISYYLSLEIFIESSANLMYNSNHINYVFGSNSFMFTVVGTLLKIALAKYDTIFENSIVNITQDLIDLNNNLPTLVNNFQMIRLGSPDPREVPFPQMEKEIIRASNELVCHGVYSPPKPVIESCHCFSVAQQFLISTSIVKKYTSNMQTEPVTYPNASEMALSQLWQIGPVELYETFFGPAGDLIVPIILDGISKQGDYLEIYAAFFIVITFIISIFVIISTKKENEHLKFCLKLFLRCPPNSILNNKRIMDLLSGNYNFMNEDLTDKHNSFSNEIVNKLNEIVIVCQEETNKIISVNHSFEELFNIKQEEIENTQIKDFFIDSKFEGDVSKVFTQKTNLVYTNKDNEKFYLEFNTTVVSGRRIFSGHNNTSNILHEKMIADEKKKSDAMLASILPAMLVPRVQSGEKNISFSVQSASVLFLDVVEFTPWCGSHDASYVMRMLNIMFKEFDAITNSHKTMTKIKCIGDCYMAAGGIFDEVNQPAVHSKEVVDFGCCVIKKLIEIDERENENLRIRVGVNTGGPIVAGIIGTEKPTFEILGPAINISHEMEHHGVAMKVHISRPVYELIYGQQFDIKERGEIDVKGNKMFTYIVEP</sequence>
<dbReference type="InParanoid" id="A2EZ60"/>
<dbReference type="RefSeq" id="XP_001330502.1">
    <property type="nucleotide sequence ID" value="XM_001330467.1"/>
</dbReference>
<feature type="transmembrane region" description="Helical" evidence="8">
    <location>
        <begin position="277"/>
        <end position="295"/>
    </location>
</feature>
<dbReference type="SUPFAM" id="SSF55785">
    <property type="entry name" value="PYP-like sensor domain (PAS domain)"/>
    <property type="match status" value="1"/>
</dbReference>
<evidence type="ECO:0000256" key="2">
    <source>
        <dbReference type="ARBA" id="ARBA00022692"/>
    </source>
</evidence>
<dbReference type="Pfam" id="PF13426">
    <property type="entry name" value="PAS_9"/>
    <property type="match status" value="1"/>
</dbReference>
<keyword evidence="5 8" id="KW-0472">Membrane</keyword>
<dbReference type="Gene3D" id="3.30.70.1230">
    <property type="entry name" value="Nucleotide cyclase"/>
    <property type="match status" value="1"/>
</dbReference>
<dbReference type="PANTHER" id="PTHR11920:SF335">
    <property type="entry name" value="GUANYLATE CYCLASE"/>
    <property type="match status" value="1"/>
</dbReference>
<dbReference type="SMR" id="A2EZ60"/>
<dbReference type="PROSITE" id="PS50125">
    <property type="entry name" value="GUANYLATE_CYCLASE_2"/>
    <property type="match status" value="1"/>
</dbReference>
<evidence type="ECO:0000256" key="8">
    <source>
        <dbReference type="SAM" id="Phobius"/>
    </source>
</evidence>
<reference evidence="10" key="2">
    <citation type="journal article" date="2007" name="Science">
        <title>Draft genome sequence of the sexually transmitted pathogen Trichomonas vaginalis.</title>
        <authorList>
            <person name="Carlton J.M."/>
            <person name="Hirt R.P."/>
            <person name="Silva J.C."/>
            <person name="Delcher A.L."/>
            <person name="Schatz M."/>
            <person name="Zhao Q."/>
            <person name="Wortman J.R."/>
            <person name="Bidwell S.L."/>
            <person name="Alsmark U.C.M."/>
            <person name="Besteiro S."/>
            <person name="Sicheritz-Ponten T."/>
            <person name="Noel C.J."/>
            <person name="Dacks J.B."/>
            <person name="Foster P.G."/>
            <person name="Simillion C."/>
            <person name="Van de Peer Y."/>
            <person name="Miranda-Saavedra D."/>
            <person name="Barton G.J."/>
            <person name="Westrop G.D."/>
            <person name="Mueller S."/>
            <person name="Dessi D."/>
            <person name="Fiori P.L."/>
            <person name="Ren Q."/>
            <person name="Paulsen I."/>
            <person name="Zhang H."/>
            <person name="Bastida-Corcuera F.D."/>
            <person name="Simoes-Barbosa A."/>
            <person name="Brown M.T."/>
            <person name="Hayes R.D."/>
            <person name="Mukherjee M."/>
            <person name="Okumura C.Y."/>
            <person name="Schneider R."/>
            <person name="Smith A.J."/>
            <person name="Vanacova S."/>
            <person name="Villalvazo M."/>
            <person name="Haas B.J."/>
            <person name="Pertea M."/>
            <person name="Feldblyum T.V."/>
            <person name="Utterback T.R."/>
            <person name="Shu C.L."/>
            <person name="Osoegawa K."/>
            <person name="de Jong P.J."/>
            <person name="Hrdy I."/>
            <person name="Horvathova L."/>
            <person name="Zubacova Z."/>
            <person name="Dolezal P."/>
            <person name="Malik S.B."/>
            <person name="Logsdon J.M. Jr."/>
            <person name="Henze K."/>
            <person name="Gupta A."/>
            <person name="Wang C.C."/>
            <person name="Dunne R.L."/>
            <person name="Upcroft J.A."/>
            <person name="Upcroft P."/>
            <person name="White O."/>
            <person name="Salzberg S.L."/>
            <person name="Tang P."/>
            <person name="Chiu C.-H."/>
            <person name="Lee Y.-S."/>
            <person name="Embley T.M."/>
            <person name="Coombs G.H."/>
            <person name="Mottram J.C."/>
            <person name="Tachezy J."/>
            <person name="Fraser-Liggett C.M."/>
            <person name="Johnson P.J."/>
        </authorList>
    </citation>
    <scope>NUCLEOTIDE SEQUENCE [LARGE SCALE GENOMIC DNA]</scope>
    <source>
        <strain evidence="10">G3</strain>
    </source>
</reference>
<evidence type="ECO:0000313" key="10">
    <source>
        <dbReference type="EMBL" id="EAY02048.1"/>
    </source>
</evidence>
<dbReference type="eggNOG" id="KOG4171">
    <property type="taxonomic scope" value="Eukaryota"/>
</dbReference>
<gene>
    <name evidence="10" type="ORF">TVAG_383510</name>
</gene>
<dbReference type="GO" id="GO:0005886">
    <property type="term" value="C:plasma membrane"/>
    <property type="evidence" value="ECO:0000318"/>
    <property type="project" value="GO_Central"/>
</dbReference>
<dbReference type="CDD" id="cd00130">
    <property type="entry name" value="PAS"/>
    <property type="match status" value="1"/>
</dbReference>
<evidence type="ECO:0000256" key="3">
    <source>
        <dbReference type="ARBA" id="ARBA00022741"/>
    </source>
</evidence>
<dbReference type="GO" id="GO:0004383">
    <property type="term" value="F:guanylate cyclase activity"/>
    <property type="evidence" value="ECO:0000318"/>
    <property type="project" value="GO_Central"/>
</dbReference>
<dbReference type="GO" id="GO:0001653">
    <property type="term" value="F:peptide receptor activity"/>
    <property type="evidence" value="ECO:0000318"/>
    <property type="project" value="GO_Central"/>
</dbReference>
<proteinExistence type="predicted"/>
<evidence type="ECO:0000313" key="11">
    <source>
        <dbReference type="Proteomes" id="UP000001542"/>
    </source>
</evidence>
<evidence type="ECO:0000259" key="9">
    <source>
        <dbReference type="PROSITE" id="PS50125"/>
    </source>
</evidence>
<dbReference type="Proteomes" id="UP000001542">
    <property type="component" value="Unassembled WGS sequence"/>
</dbReference>
<dbReference type="GO" id="GO:0006182">
    <property type="term" value="P:cGMP biosynthetic process"/>
    <property type="evidence" value="ECO:0000318"/>
    <property type="project" value="GO_Central"/>
</dbReference>
<dbReference type="EMBL" id="DS113548">
    <property type="protein sequence ID" value="EAY02048.1"/>
    <property type="molecule type" value="Genomic_DNA"/>
</dbReference>
<dbReference type="InterPro" id="IPR035965">
    <property type="entry name" value="PAS-like_dom_sf"/>
</dbReference>
<dbReference type="SMART" id="SM00044">
    <property type="entry name" value="CYCc"/>
    <property type="match status" value="1"/>
</dbReference>
<feature type="transmembrane region" description="Helical" evidence="8">
    <location>
        <begin position="102"/>
        <end position="122"/>
    </location>
</feature>
<dbReference type="SMART" id="SM00091">
    <property type="entry name" value="PAS"/>
    <property type="match status" value="1"/>
</dbReference>
<dbReference type="InterPro" id="IPR000014">
    <property type="entry name" value="PAS"/>
</dbReference>
<dbReference type="VEuPathDB" id="TrichDB:TVAGG3_0459010"/>
<comment type="subcellular location">
    <subcellularLocation>
        <location evidence="1">Membrane</location>
    </subcellularLocation>
</comment>
<keyword evidence="11" id="KW-1185">Reference proteome</keyword>
<dbReference type="PANTHER" id="PTHR11920">
    <property type="entry name" value="GUANYLYL CYCLASE"/>
    <property type="match status" value="1"/>
</dbReference>
<name>A2EZ60_TRIV3</name>
<dbReference type="VEuPathDB" id="TrichDB:TVAG_383510"/>
<keyword evidence="3" id="KW-0547">Nucleotide-binding</keyword>
<dbReference type="CDD" id="cd07302">
    <property type="entry name" value="CHD"/>
    <property type="match status" value="1"/>
</dbReference>
<reference evidence="10" key="1">
    <citation type="submission" date="2006-10" db="EMBL/GenBank/DDBJ databases">
        <authorList>
            <person name="Amadeo P."/>
            <person name="Zhao Q."/>
            <person name="Wortman J."/>
            <person name="Fraser-Liggett C."/>
            <person name="Carlton J."/>
        </authorList>
    </citation>
    <scope>NUCLEOTIDE SEQUENCE</scope>
    <source>
        <strain evidence="10">G3</strain>
    </source>
</reference>
<organism evidence="10 11">
    <name type="scientific">Trichomonas vaginalis (strain ATCC PRA-98 / G3)</name>
    <dbReference type="NCBI Taxonomy" id="412133"/>
    <lineage>
        <taxon>Eukaryota</taxon>
        <taxon>Metamonada</taxon>
        <taxon>Parabasalia</taxon>
        <taxon>Trichomonadida</taxon>
        <taxon>Trichomonadidae</taxon>
        <taxon>Trichomonas</taxon>
    </lineage>
</organism>
<evidence type="ECO:0000256" key="4">
    <source>
        <dbReference type="ARBA" id="ARBA00022989"/>
    </source>
</evidence>
<feature type="transmembrane region" description="Helical" evidence="8">
    <location>
        <begin position="65"/>
        <end position="82"/>
    </location>
</feature>
<dbReference type="InterPro" id="IPR029787">
    <property type="entry name" value="Nucleotide_cyclase"/>
</dbReference>
<feature type="compositionally biased region" description="Polar residues" evidence="7">
    <location>
        <begin position="18"/>
        <end position="32"/>
    </location>
</feature>
<keyword evidence="2 8" id="KW-0812">Transmembrane</keyword>
<dbReference type="GO" id="GO:0035556">
    <property type="term" value="P:intracellular signal transduction"/>
    <property type="evidence" value="ECO:0007669"/>
    <property type="project" value="InterPro"/>
</dbReference>
<keyword evidence="6" id="KW-0456">Lyase</keyword>
<dbReference type="InterPro" id="IPR001054">
    <property type="entry name" value="A/G_cyclase"/>
</dbReference>
<evidence type="ECO:0000256" key="5">
    <source>
        <dbReference type="ARBA" id="ARBA00023136"/>
    </source>
</evidence>
<feature type="region of interest" description="Disordered" evidence="7">
    <location>
        <begin position="18"/>
        <end position="39"/>
    </location>
</feature>
<dbReference type="Gene3D" id="3.30.450.20">
    <property type="entry name" value="PAS domain"/>
    <property type="match status" value="1"/>
</dbReference>
<dbReference type="InterPro" id="IPR050401">
    <property type="entry name" value="Cyclic_nucleotide_synthase"/>
</dbReference>
<dbReference type="Pfam" id="PF00211">
    <property type="entry name" value="Guanylate_cyc"/>
    <property type="match status" value="1"/>
</dbReference>
<dbReference type="KEGG" id="tva:4759879"/>
<dbReference type="GO" id="GO:0007168">
    <property type="term" value="P:receptor guanylyl cyclase signaling pathway"/>
    <property type="evidence" value="ECO:0000318"/>
    <property type="project" value="GO_Central"/>
</dbReference>
<accession>A2EZ60</accession>
<evidence type="ECO:0000256" key="1">
    <source>
        <dbReference type="ARBA" id="ARBA00004370"/>
    </source>
</evidence>
<dbReference type="OrthoDB" id="354346at2759"/>
<evidence type="ECO:0000256" key="7">
    <source>
        <dbReference type="SAM" id="MobiDB-lite"/>
    </source>
</evidence>
<dbReference type="STRING" id="5722.A2EZ60"/>
<dbReference type="GO" id="GO:0000166">
    <property type="term" value="F:nucleotide binding"/>
    <property type="evidence" value="ECO:0007669"/>
    <property type="project" value="UniProtKB-KW"/>
</dbReference>
<dbReference type="AlphaFoldDB" id="A2EZ60"/>
<protein>
    <submittedName>
        <fullName evidence="10">Adenylate and Guanylate cyclase catalytic domain containing protein</fullName>
    </submittedName>
</protein>
<dbReference type="SUPFAM" id="SSF55073">
    <property type="entry name" value="Nucleotide cyclase"/>
    <property type="match status" value="1"/>
</dbReference>
<feature type="domain" description="Guanylate cyclase" evidence="9">
    <location>
        <begin position="493"/>
        <end position="625"/>
    </location>
</feature>
<evidence type="ECO:0000256" key="6">
    <source>
        <dbReference type="ARBA" id="ARBA00023239"/>
    </source>
</evidence>